<name>A0A6J5NJC8_9CAUD</name>
<proteinExistence type="predicted"/>
<protein>
    <submittedName>
        <fullName evidence="1">Uncharacterized protein</fullName>
    </submittedName>
</protein>
<dbReference type="Gene3D" id="2.60.120.200">
    <property type="match status" value="1"/>
</dbReference>
<gene>
    <name evidence="1" type="ORF">UFOVP699_195</name>
</gene>
<evidence type="ECO:0000313" key="1">
    <source>
        <dbReference type="EMBL" id="CAB4159459.1"/>
    </source>
</evidence>
<reference evidence="1" key="1">
    <citation type="submission" date="2020-04" db="EMBL/GenBank/DDBJ databases">
        <authorList>
            <person name="Chiriac C."/>
            <person name="Salcher M."/>
            <person name="Ghai R."/>
            <person name="Kavagutti S V."/>
        </authorList>
    </citation>
    <scope>NUCLEOTIDE SEQUENCE</scope>
</reference>
<organism evidence="1">
    <name type="scientific">uncultured Caudovirales phage</name>
    <dbReference type="NCBI Taxonomy" id="2100421"/>
    <lineage>
        <taxon>Viruses</taxon>
        <taxon>Duplodnaviria</taxon>
        <taxon>Heunggongvirae</taxon>
        <taxon>Uroviricota</taxon>
        <taxon>Caudoviricetes</taxon>
        <taxon>Peduoviridae</taxon>
        <taxon>Maltschvirus</taxon>
        <taxon>Maltschvirus maltsch</taxon>
    </lineage>
</organism>
<dbReference type="EMBL" id="LR796670">
    <property type="protein sequence ID" value="CAB4159459.1"/>
    <property type="molecule type" value="Genomic_DNA"/>
</dbReference>
<sequence>MGTYRPFCYNPSPNPPISGTEQVGDIAAATSPVIIDSINEWWMGPDEDPGYIVCYVEPLGNRPNGPERVLGGEVPCHLGFKRSEEKTDVSFIDLVQKMSGDPLIITTAGAEAWLASNGHWTSYGGGTSPYLLDNYPGAAAAFSMRRLSSTYNGPCLRVRRLFDNTELDIGFDVINGEDILDSPALMDFVTGPYGSWSFTGGLYVGVAGWGYVVKWYDQSGNGNDAYNFTFNQQQVIVSNGTRTALLDKDGVYQSTPYLHSFIQTPGDPFTTWTKAPLTLTSPITMKTAFTQAQAFAQNNINYIFFGASGNIGGAWYNGTFGDAKGLGFFDGTNAFSLLGEDLLPHLGYFNLSTGRMLIAKDGAAAQDLGATVTSRTVTHVAGRAFSNALYFRGGINEMVFYNSDQSANKTGIETSINNFYNFY</sequence>
<accession>A0A6J5NJC8</accession>